<accession>Q4RVE3</accession>
<name>Q4RVE3_TETNG</name>
<dbReference type="EMBL" id="CAAE01014992">
    <property type="protein sequence ID" value="CAG07639.1"/>
    <property type="molecule type" value="Genomic_DNA"/>
</dbReference>
<dbReference type="KEGG" id="tng:GSTEN00028373G001"/>
<reference evidence="1" key="1">
    <citation type="journal article" date="2004" name="Nature">
        <title>Genome duplication in the teleost fish Tetraodon nigroviridis reveals the early vertebrate proto-karyotype.</title>
        <authorList>
            <person name="Jaillon O."/>
            <person name="Aury J.-M."/>
            <person name="Brunet F."/>
            <person name="Petit J.-L."/>
            <person name="Stange-Thomann N."/>
            <person name="Mauceli E."/>
            <person name="Bouneau L."/>
            <person name="Fischer C."/>
            <person name="Ozouf-Costaz C."/>
            <person name="Bernot A."/>
            <person name="Nicaud S."/>
            <person name="Jaffe D."/>
            <person name="Fisher S."/>
            <person name="Lutfalla G."/>
            <person name="Dossat C."/>
            <person name="Segurens B."/>
            <person name="Dasilva C."/>
            <person name="Salanoubat M."/>
            <person name="Levy M."/>
            <person name="Boudet N."/>
            <person name="Castellano S."/>
            <person name="Anthouard V."/>
            <person name="Jubin C."/>
            <person name="Castelli V."/>
            <person name="Katinka M."/>
            <person name="Vacherie B."/>
            <person name="Biemont C."/>
            <person name="Skalli Z."/>
            <person name="Cattolico L."/>
            <person name="Poulain J."/>
            <person name="De Berardinis V."/>
            <person name="Cruaud C."/>
            <person name="Duprat S."/>
            <person name="Brottier P."/>
            <person name="Coutanceau J.-P."/>
            <person name="Gouzy J."/>
            <person name="Parra G."/>
            <person name="Lardier G."/>
            <person name="Chapple C."/>
            <person name="McKernan K.J."/>
            <person name="McEwan P."/>
            <person name="Bosak S."/>
            <person name="Kellis M."/>
            <person name="Volff J.-N."/>
            <person name="Guigo R."/>
            <person name="Zody M.C."/>
            <person name="Mesirov J."/>
            <person name="Lindblad-Toh K."/>
            <person name="Birren B."/>
            <person name="Nusbaum C."/>
            <person name="Kahn D."/>
            <person name="Robinson-Rechavi M."/>
            <person name="Laudet V."/>
            <person name="Schachter V."/>
            <person name="Quetier F."/>
            <person name="Saurin W."/>
            <person name="Scarpelli C."/>
            <person name="Wincker P."/>
            <person name="Lander E.S."/>
            <person name="Weissenbach J."/>
            <person name="Roest Crollius H."/>
        </authorList>
    </citation>
    <scope>NUCLEOTIDE SEQUENCE [LARGE SCALE GENOMIC DNA]</scope>
</reference>
<evidence type="ECO:0000313" key="1">
    <source>
        <dbReference type="EMBL" id="CAG07639.1"/>
    </source>
</evidence>
<dbReference type="Pfam" id="PF15843">
    <property type="entry name" value="DUF4719"/>
    <property type="match status" value="1"/>
</dbReference>
<proteinExistence type="predicted"/>
<dbReference type="AlphaFoldDB" id="Q4RVE3"/>
<dbReference type="PANTHER" id="PTHR38505">
    <property type="entry name" value="HYPOTHETICAL PROTEIN LOC100362176"/>
    <property type="match status" value="1"/>
</dbReference>
<comment type="caution">
    <text evidence="1">The sequence shown here is derived from an EMBL/GenBank/DDBJ whole genome shotgun (WGS) entry which is preliminary data.</text>
</comment>
<reference evidence="1" key="2">
    <citation type="submission" date="2004-02" db="EMBL/GenBank/DDBJ databases">
        <authorList>
            <consortium name="Genoscope"/>
            <consortium name="Whitehead Institute Centre for Genome Research"/>
        </authorList>
    </citation>
    <scope>NUCLEOTIDE SEQUENCE</scope>
</reference>
<feature type="non-terminal residue" evidence="1">
    <location>
        <position position="45"/>
    </location>
</feature>
<feature type="non-terminal residue" evidence="1">
    <location>
        <position position="1"/>
    </location>
</feature>
<dbReference type="PANTHER" id="PTHR38505:SF1">
    <property type="entry name" value="RIKEN CDNA 1110032F04 GENE"/>
    <property type="match status" value="1"/>
</dbReference>
<protein>
    <submittedName>
        <fullName evidence="1">(spotted green pufferfish) hypothetical protein</fullName>
    </submittedName>
</protein>
<sequence length="45" mass="4977">NIAMVTRKLSGVLILLLLFALGYSLQRVLCSKTRRLGRARSGHPP</sequence>
<organism evidence="1">
    <name type="scientific">Tetraodon nigroviridis</name>
    <name type="common">Spotted green pufferfish</name>
    <name type="synonym">Chelonodon nigroviridis</name>
    <dbReference type="NCBI Taxonomy" id="99883"/>
    <lineage>
        <taxon>Eukaryota</taxon>
        <taxon>Metazoa</taxon>
        <taxon>Chordata</taxon>
        <taxon>Craniata</taxon>
        <taxon>Vertebrata</taxon>
        <taxon>Euteleostomi</taxon>
        <taxon>Actinopterygii</taxon>
        <taxon>Neopterygii</taxon>
        <taxon>Teleostei</taxon>
        <taxon>Neoteleostei</taxon>
        <taxon>Acanthomorphata</taxon>
        <taxon>Eupercaria</taxon>
        <taxon>Tetraodontiformes</taxon>
        <taxon>Tetradontoidea</taxon>
        <taxon>Tetraodontidae</taxon>
        <taxon>Tetraodon</taxon>
    </lineage>
</organism>
<gene>
    <name evidence="1" type="ORF">GSTENG00028373001</name>
</gene>
<dbReference type="InterPro" id="IPR031696">
    <property type="entry name" value="DUF4719"/>
</dbReference>